<evidence type="ECO:0000259" key="1">
    <source>
        <dbReference type="PROSITE" id="PS50943"/>
    </source>
</evidence>
<dbReference type="Gene3D" id="1.10.260.40">
    <property type="entry name" value="lambda repressor-like DNA-binding domains"/>
    <property type="match status" value="1"/>
</dbReference>
<reference evidence="2 3" key="1">
    <citation type="submission" date="2020-07" db="EMBL/GenBank/DDBJ databases">
        <title>Novel species isolated from subtropical streams in China.</title>
        <authorList>
            <person name="Lu H."/>
        </authorList>
    </citation>
    <scope>NUCLEOTIDE SEQUENCE [LARGE SCALE GENOMIC DNA]</scope>
    <source>
        <strain evidence="2 3">FT3S</strain>
    </source>
</reference>
<protein>
    <recommendedName>
        <fullName evidence="1">HTH cro/C1-type domain-containing protein</fullName>
    </recommendedName>
</protein>
<proteinExistence type="predicted"/>
<dbReference type="InterPro" id="IPR010982">
    <property type="entry name" value="Lambda_DNA-bd_dom_sf"/>
</dbReference>
<name>A0A7W2EIX4_9BURK</name>
<dbReference type="Proteomes" id="UP000566711">
    <property type="component" value="Unassembled WGS sequence"/>
</dbReference>
<evidence type="ECO:0000313" key="3">
    <source>
        <dbReference type="Proteomes" id="UP000566711"/>
    </source>
</evidence>
<dbReference type="EMBL" id="JACEZS010000013">
    <property type="protein sequence ID" value="MBA5606796.1"/>
    <property type="molecule type" value="Genomic_DNA"/>
</dbReference>
<gene>
    <name evidence="2" type="ORF">H3H36_15675</name>
</gene>
<feature type="domain" description="HTH cro/C1-type" evidence="1">
    <location>
        <begin position="46"/>
        <end position="80"/>
    </location>
</feature>
<organism evidence="2 3">
    <name type="scientific">Rugamonas fusca</name>
    <dbReference type="NCBI Taxonomy" id="2758568"/>
    <lineage>
        <taxon>Bacteria</taxon>
        <taxon>Pseudomonadati</taxon>
        <taxon>Pseudomonadota</taxon>
        <taxon>Betaproteobacteria</taxon>
        <taxon>Burkholderiales</taxon>
        <taxon>Oxalobacteraceae</taxon>
        <taxon>Telluria group</taxon>
        <taxon>Rugamonas</taxon>
    </lineage>
</organism>
<comment type="caution">
    <text evidence="2">The sequence shown here is derived from an EMBL/GenBank/DDBJ whole genome shotgun (WGS) entry which is preliminary data.</text>
</comment>
<sequence length="146" mass="16108">MQNTNEKLRQQFSARLTKEFTRIGLPVASPTQIAQEFNARYPANKIAAQTVRKWLLADAIPTQAKLMNLAEWLEVSAEWLRFGTGKRKAAKSGEKTAEGEVGVVVVGKHQAAIVPVVELLTKLSPQNIRLVENIVRCVLASQENGS</sequence>
<accession>A0A7W2EIX4</accession>
<keyword evidence="3" id="KW-1185">Reference proteome</keyword>
<dbReference type="RefSeq" id="WP_182219031.1">
    <property type="nucleotide sequence ID" value="NZ_JACEZS010000013.1"/>
</dbReference>
<dbReference type="AlphaFoldDB" id="A0A7W2EIX4"/>
<dbReference type="GO" id="GO:0003677">
    <property type="term" value="F:DNA binding"/>
    <property type="evidence" value="ECO:0007669"/>
    <property type="project" value="InterPro"/>
</dbReference>
<dbReference type="InterPro" id="IPR001387">
    <property type="entry name" value="Cro/C1-type_HTH"/>
</dbReference>
<evidence type="ECO:0000313" key="2">
    <source>
        <dbReference type="EMBL" id="MBA5606796.1"/>
    </source>
</evidence>
<dbReference type="PROSITE" id="PS50943">
    <property type="entry name" value="HTH_CROC1"/>
    <property type="match status" value="1"/>
</dbReference>